<dbReference type="AlphaFoldDB" id="A0A3E1EUL6"/>
<dbReference type="RefSeq" id="WP_116882002.1">
    <property type="nucleotide sequence ID" value="NZ_QURB01000011.1"/>
</dbReference>
<organism evidence="2 3">
    <name type="scientific">Brumimicrobium aurantiacum</name>
    <dbReference type="NCBI Taxonomy" id="1737063"/>
    <lineage>
        <taxon>Bacteria</taxon>
        <taxon>Pseudomonadati</taxon>
        <taxon>Bacteroidota</taxon>
        <taxon>Flavobacteriia</taxon>
        <taxon>Flavobacteriales</taxon>
        <taxon>Crocinitomicaceae</taxon>
        <taxon>Brumimicrobium</taxon>
    </lineage>
</organism>
<comment type="caution">
    <text evidence="2">The sequence shown here is derived from an EMBL/GenBank/DDBJ whole genome shotgun (WGS) entry which is preliminary data.</text>
</comment>
<dbReference type="EMBL" id="QURB01000011">
    <property type="protein sequence ID" value="RFC53247.1"/>
    <property type="molecule type" value="Genomic_DNA"/>
</dbReference>
<feature type="transmembrane region" description="Helical" evidence="1">
    <location>
        <begin position="12"/>
        <end position="29"/>
    </location>
</feature>
<evidence type="ECO:0000313" key="3">
    <source>
        <dbReference type="Proteomes" id="UP000257127"/>
    </source>
</evidence>
<proteinExistence type="predicted"/>
<evidence type="ECO:0000256" key="1">
    <source>
        <dbReference type="SAM" id="Phobius"/>
    </source>
</evidence>
<keyword evidence="3" id="KW-1185">Reference proteome</keyword>
<reference evidence="2 3" key="1">
    <citation type="submission" date="2018-08" db="EMBL/GenBank/DDBJ databases">
        <title>The draft genome squence of Brumimicrobium sp. N62.</title>
        <authorList>
            <person name="Du Z.-J."/>
            <person name="Luo H.-R."/>
        </authorList>
    </citation>
    <scope>NUCLEOTIDE SEQUENCE [LARGE SCALE GENOMIC DNA]</scope>
    <source>
        <strain evidence="2 3">N62</strain>
    </source>
</reference>
<dbReference type="Proteomes" id="UP000257127">
    <property type="component" value="Unassembled WGS sequence"/>
</dbReference>
<evidence type="ECO:0000313" key="2">
    <source>
        <dbReference type="EMBL" id="RFC53247.1"/>
    </source>
</evidence>
<sequence length="65" mass="7293">MNPAKNPQMNNYNLILDMTILAAGGWLISLQEIETLARIISLLVPAALSILLYLKNQKKNGRKEK</sequence>
<name>A0A3E1EUL6_9FLAO</name>
<gene>
    <name evidence="2" type="ORF">DXU93_14375</name>
</gene>
<keyword evidence="1" id="KW-0472">Membrane</keyword>
<accession>A0A3E1EUL6</accession>
<protein>
    <submittedName>
        <fullName evidence="2">Uncharacterized protein</fullName>
    </submittedName>
</protein>
<keyword evidence="1" id="KW-0812">Transmembrane</keyword>
<keyword evidence="1" id="KW-1133">Transmembrane helix</keyword>
<feature type="transmembrane region" description="Helical" evidence="1">
    <location>
        <begin position="35"/>
        <end position="54"/>
    </location>
</feature>